<proteinExistence type="predicted"/>
<feature type="region of interest" description="Disordered" evidence="1">
    <location>
        <begin position="1"/>
        <end position="57"/>
    </location>
</feature>
<dbReference type="AlphaFoldDB" id="A0A382G354"/>
<accession>A0A382G354</accession>
<evidence type="ECO:0000313" key="2">
    <source>
        <dbReference type="EMBL" id="SVB69309.1"/>
    </source>
</evidence>
<organism evidence="2">
    <name type="scientific">marine metagenome</name>
    <dbReference type="NCBI Taxonomy" id="408172"/>
    <lineage>
        <taxon>unclassified sequences</taxon>
        <taxon>metagenomes</taxon>
        <taxon>ecological metagenomes</taxon>
    </lineage>
</organism>
<name>A0A382G354_9ZZZZ</name>
<gene>
    <name evidence="2" type="ORF">METZ01_LOCUS222163</name>
</gene>
<reference evidence="2" key="1">
    <citation type="submission" date="2018-05" db="EMBL/GenBank/DDBJ databases">
        <authorList>
            <person name="Lanie J.A."/>
            <person name="Ng W.-L."/>
            <person name="Kazmierczak K.M."/>
            <person name="Andrzejewski T.M."/>
            <person name="Davidsen T.M."/>
            <person name="Wayne K.J."/>
            <person name="Tettelin H."/>
            <person name="Glass J.I."/>
            <person name="Rusch D."/>
            <person name="Podicherti R."/>
            <person name="Tsui H.-C.T."/>
            <person name="Winkler M.E."/>
        </authorList>
    </citation>
    <scope>NUCLEOTIDE SEQUENCE</scope>
</reference>
<protein>
    <submittedName>
        <fullName evidence="2">Uncharacterized protein</fullName>
    </submittedName>
</protein>
<feature type="compositionally biased region" description="Polar residues" evidence="1">
    <location>
        <begin position="31"/>
        <end position="40"/>
    </location>
</feature>
<sequence length="57" mass="6444">MTLRQEVEVHEIHAESDYDEDDEGPVAPGSQDGSLSQLLISRNRKEPFENLPRPSSH</sequence>
<evidence type="ECO:0000256" key="1">
    <source>
        <dbReference type="SAM" id="MobiDB-lite"/>
    </source>
</evidence>
<feature type="non-terminal residue" evidence="2">
    <location>
        <position position="57"/>
    </location>
</feature>
<dbReference type="EMBL" id="UINC01053143">
    <property type="protein sequence ID" value="SVB69309.1"/>
    <property type="molecule type" value="Genomic_DNA"/>
</dbReference>
<feature type="compositionally biased region" description="Basic and acidic residues" evidence="1">
    <location>
        <begin position="1"/>
        <end position="16"/>
    </location>
</feature>